<evidence type="ECO:0000256" key="6">
    <source>
        <dbReference type="ARBA" id="ARBA00037968"/>
    </source>
</evidence>
<feature type="transmembrane region" description="Helical" evidence="8">
    <location>
        <begin position="186"/>
        <end position="208"/>
    </location>
</feature>
<dbReference type="InterPro" id="IPR011701">
    <property type="entry name" value="MFS"/>
</dbReference>
<evidence type="ECO:0000313" key="9">
    <source>
        <dbReference type="EMBL" id="KUM66326.1"/>
    </source>
</evidence>
<protein>
    <recommendedName>
        <fullName evidence="11">Major facilitator superfamily (MFS) profile domain-containing protein</fullName>
    </recommendedName>
</protein>
<reference evidence="9 10" key="1">
    <citation type="submission" date="2015-10" db="EMBL/GenBank/DDBJ databases">
        <title>Genome sequencing of Penicillium freii.</title>
        <authorList>
            <person name="Nguyen H.D."/>
            <person name="Visagie C.M."/>
            <person name="Seifert K.A."/>
        </authorList>
    </citation>
    <scope>NUCLEOTIDE SEQUENCE [LARGE SCALE GENOMIC DNA]</scope>
    <source>
        <strain evidence="9 10">DAOM 242723</strain>
    </source>
</reference>
<comment type="similarity">
    <text evidence="6">Belongs to the major facilitator superfamily. Allantoate permease family.</text>
</comment>
<keyword evidence="2" id="KW-0813">Transport</keyword>
<feature type="transmembrane region" description="Helical" evidence="8">
    <location>
        <begin position="99"/>
        <end position="119"/>
    </location>
</feature>
<accession>A0A101MT84</accession>
<feature type="transmembrane region" description="Helical" evidence="8">
    <location>
        <begin position="774"/>
        <end position="793"/>
    </location>
</feature>
<feature type="transmembrane region" description="Helical" evidence="8">
    <location>
        <begin position="562"/>
        <end position="581"/>
    </location>
</feature>
<evidence type="ECO:0000256" key="5">
    <source>
        <dbReference type="ARBA" id="ARBA00023136"/>
    </source>
</evidence>
<comment type="subcellular location">
    <subcellularLocation>
        <location evidence="1">Membrane</location>
        <topology evidence="1">Multi-pass membrane protein</topology>
    </subcellularLocation>
</comment>
<comment type="caution">
    <text evidence="9">The sequence shown here is derived from an EMBL/GenBank/DDBJ whole genome shotgun (WGS) entry which is preliminary data.</text>
</comment>
<feature type="transmembrane region" description="Helical" evidence="8">
    <location>
        <begin position="451"/>
        <end position="472"/>
    </location>
</feature>
<dbReference type="GO" id="GO:0022857">
    <property type="term" value="F:transmembrane transporter activity"/>
    <property type="evidence" value="ECO:0007669"/>
    <property type="project" value="InterPro"/>
</dbReference>
<dbReference type="GO" id="GO:0016020">
    <property type="term" value="C:membrane"/>
    <property type="evidence" value="ECO:0007669"/>
    <property type="project" value="UniProtKB-SubCell"/>
</dbReference>
<feature type="transmembrane region" description="Helical" evidence="8">
    <location>
        <begin position="911"/>
        <end position="932"/>
    </location>
</feature>
<feature type="transmembrane region" description="Helical" evidence="8">
    <location>
        <begin position="152"/>
        <end position="174"/>
    </location>
</feature>
<dbReference type="InterPro" id="IPR036259">
    <property type="entry name" value="MFS_trans_sf"/>
</dbReference>
<evidence type="ECO:0000256" key="3">
    <source>
        <dbReference type="ARBA" id="ARBA00022692"/>
    </source>
</evidence>
<dbReference type="PANTHER" id="PTHR43791">
    <property type="entry name" value="PERMEASE-RELATED"/>
    <property type="match status" value="1"/>
</dbReference>
<keyword evidence="4 8" id="KW-1133">Transmembrane helix</keyword>
<proteinExistence type="inferred from homology"/>
<keyword evidence="10" id="KW-1185">Reference proteome</keyword>
<feature type="transmembrane region" description="Helical" evidence="8">
    <location>
        <begin position="849"/>
        <end position="871"/>
    </location>
</feature>
<feature type="transmembrane region" description="Helical" evidence="8">
    <location>
        <begin position="220"/>
        <end position="242"/>
    </location>
</feature>
<evidence type="ECO:0000313" key="10">
    <source>
        <dbReference type="Proteomes" id="UP000055045"/>
    </source>
</evidence>
<evidence type="ECO:0000256" key="1">
    <source>
        <dbReference type="ARBA" id="ARBA00004141"/>
    </source>
</evidence>
<evidence type="ECO:0000256" key="7">
    <source>
        <dbReference type="SAM" id="MobiDB-lite"/>
    </source>
</evidence>
<dbReference type="AlphaFoldDB" id="A0A101MT84"/>
<dbReference type="PANTHER" id="PTHR43791:SF43">
    <property type="entry name" value="MAJOR FACILITATOR SUPERFAMILY (MFS) PROFILE DOMAIN-CONTAINING PROTEIN"/>
    <property type="match status" value="1"/>
</dbReference>
<evidence type="ECO:0000256" key="8">
    <source>
        <dbReference type="SAM" id="Phobius"/>
    </source>
</evidence>
<dbReference type="Pfam" id="PF07690">
    <property type="entry name" value="MFS_1"/>
    <property type="match status" value="2"/>
</dbReference>
<feature type="transmembrane region" description="Helical" evidence="8">
    <location>
        <begin position="524"/>
        <end position="542"/>
    </location>
</feature>
<feature type="transmembrane region" description="Helical" evidence="8">
    <location>
        <begin position="356"/>
        <end position="379"/>
    </location>
</feature>
<feature type="transmembrane region" description="Helical" evidence="8">
    <location>
        <begin position="732"/>
        <end position="754"/>
    </location>
</feature>
<feature type="transmembrane region" description="Helical" evidence="8">
    <location>
        <begin position="588"/>
        <end position="607"/>
    </location>
</feature>
<dbReference type="Proteomes" id="UP000055045">
    <property type="component" value="Unassembled WGS sequence"/>
</dbReference>
<feature type="compositionally biased region" description="Basic and acidic residues" evidence="7">
    <location>
        <begin position="1"/>
        <end position="20"/>
    </location>
</feature>
<evidence type="ECO:0008006" key="11">
    <source>
        <dbReference type="Google" id="ProtNLM"/>
    </source>
</evidence>
<feature type="transmembrane region" description="Helical" evidence="8">
    <location>
        <begin position="126"/>
        <end position="146"/>
    </location>
</feature>
<evidence type="ECO:0000256" key="2">
    <source>
        <dbReference type="ARBA" id="ARBA00022448"/>
    </source>
</evidence>
<gene>
    <name evidence="9" type="ORF">ACN42_g704</name>
</gene>
<sequence>MEHSNPTDPKSIHEVSDHEVQSNPESPDGLWLRFLTYAKWYPKDMSHPEKKLVLKLDIMILTFGCLSFFTKYLDQQAITNAYVSGMKEDLNLHGNELNYITAVFWASYCTAMIPACYWLTRTWINVALPTLEIGWGLFTFGCAWAQNLNTIYAMRFFIGICESCSFTGVIYVIGSWYKPGEMTRRVALSFVASPLGTMFAGYLQAAAYTNLEGRHGLPGWRWLFIICTIITIPICILGYIIFPDVPHRSKPRFLTATEHDIANIRLKGLTAPSELKVSRAIFKRVFGRWHWYVFVVHWTLMDQNFTPYSTPFSLYLKAKPEIYSVSRVNTLPTIATALSVVAALVAGVTADRLRNFWIPSVATSIPVLIGVVLLVVYNVGETGRLVGFILTGFEGAISPLSMSWATITMANDAEERAIVTASMNAIGQAMAAWTQIFQYPAISAPYFRTGFISNLVTTIAQFLSVGLIAFLVHRDKRKELSSSVVSQEGIHLTMAPPIEPDVTSETHDDPQTITRSRSSWYRSIPFQIAVASGVSFTAPGMWDALNNLGAGGAAEPYAVSAANALVYGLFAIVCVAAGAINNRIGLRYGLVLGAIGYPIYGAGLYTNNYHPTTWFLLFGSALCGISAGFFWAAEAAIIIGYPSPKERAFYIAIWQTAKSSGPIVGGAISLGLNAQSSKKGTVSASTYIVFIVIMCLGLPIALLLSPAEKVQRKDHSLVIVDKKATWAKEFKAAFSLIFTRRVLLLLPAFFISYFYNGFQSTFLTTYFTVRSRAFSSFLTNFAGIASSFIWAALLDRQSIFIKTRARIAFGSITVLIIGTWIWATVLQKQYYDAPEPPMFDWFTSGFNKAYALVFFWNFGGQAFQQFLYWLVGQYSTDISSLSYHCGILRGFEALGQTVAWAMQTEGGANHFVSIGLNFGITVLAFVPTWIVLSELEHSHEVQVTVEDVAPKTVGESTA</sequence>
<feature type="region of interest" description="Disordered" evidence="7">
    <location>
        <begin position="1"/>
        <end position="25"/>
    </location>
</feature>
<dbReference type="SUPFAM" id="SSF103473">
    <property type="entry name" value="MFS general substrate transporter"/>
    <property type="match status" value="2"/>
</dbReference>
<dbReference type="EMBL" id="LLXE01000010">
    <property type="protein sequence ID" value="KUM66326.1"/>
    <property type="molecule type" value="Genomic_DNA"/>
</dbReference>
<name>A0A101MT84_PENFR</name>
<feature type="transmembrane region" description="Helical" evidence="8">
    <location>
        <begin position="805"/>
        <end position="823"/>
    </location>
</feature>
<feature type="transmembrane region" description="Helical" evidence="8">
    <location>
        <begin position="613"/>
        <end position="641"/>
    </location>
</feature>
<keyword evidence="3 8" id="KW-0812">Transmembrane</keyword>
<feature type="transmembrane region" description="Helical" evidence="8">
    <location>
        <begin position="684"/>
        <end position="704"/>
    </location>
</feature>
<dbReference type="Gene3D" id="1.20.1250.20">
    <property type="entry name" value="MFS general substrate transporter like domains"/>
    <property type="match status" value="2"/>
</dbReference>
<evidence type="ECO:0000256" key="4">
    <source>
        <dbReference type="ARBA" id="ARBA00022989"/>
    </source>
</evidence>
<dbReference type="FunFam" id="1.20.1250.20:FF:000065">
    <property type="entry name" value="Putative MFS pantothenate transporter"/>
    <property type="match status" value="1"/>
</dbReference>
<keyword evidence="5 8" id="KW-0472">Membrane</keyword>
<feature type="transmembrane region" description="Helical" evidence="8">
    <location>
        <begin position="648"/>
        <end position="672"/>
    </location>
</feature>
<feature type="transmembrane region" description="Helical" evidence="8">
    <location>
        <begin position="385"/>
        <end position="405"/>
    </location>
</feature>
<feature type="transmembrane region" description="Helical" evidence="8">
    <location>
        <begin position="330"/>
        <end position="349"/>
    </location>
</feature>
<organism evidence="9 10">
    <name type="scientific">Penicillium freii</name>
    <dbReference type="NCBI Taxonomy" id="48697"/>
    <lineage>
        <taxon>Eukaryota</taxon>
        <taxon>Fungi</taxon>
        <taxon>Dikarya</taxon>
        <taxon>Ascomycota</taxon>
        <taxon>Pezizomycotina</taxon>
        <taxon>Eurotiomycetes</taxon>
        <taxon>Eurotiomycetidae</taxon>
        <taxon>Eurotiales</taxon>
        <taxon>Aspergillaceae</taxon>
        <taxon>Penicillium</taxon>
    </lineage>
</organism>